<dbReference type="GO" id="GO:0008270">
    <property type="term" value="F:zinc ion binding"/>
    <property type="evidence" value="ECO:0007669"/>
    <property type="project" value="UniProtKB-KW"/>
</dbReference>
<dbReference type="Gene3D" id="3.30.160.60">
    <property type="entry name" value="Classic Zinc Finger"/>
    <property type="match status" value="1"/>
</dbReference>
<accession>A0A9W6DST8</accession>
<organism evidence="8 9">
    <name type="scientific">Aspergillus brasiliensis</name>
    <dbReference type="NCBI Taxonomy" id="319629"/>
    <lineage>
        <taxon>Eukaryota</taxon>
        <taxon>Fungi</taxon>
        <taxon>Dikarya</taxon>
        <taxon>Ascomycota</taxon>
        <taxon>Pezizomycotina</taxon>
        <taxon>Eurotiomycetes</taxon>
        <taxon>Eurotiomycetidae</taxon>
        <taxon>Eurotiales</taxon>
        <taxon>Aspergillaceae</taxon>
        <taxon>Aspergillus</taxon>
        <taxon>Aspergillus subgen. Circumdati</taxon>
    </lineage>
</organism>
<keyword evidence="8" id="KW-0378">Hydrolase</keyword>
<evidence type="ECO:0000313" key="8">
    <source>
        <dbReference type="EMBL" id="GKZ26465.1"/>
    </source>
</evidence>
<dbReference type="InterPro" id="IPR006642">
    <property type="entry name" value="Rad18_UBZ4"/>
</dbReference>
<dbReference type="EMBL" id="BROQ01000148">
    <property type="protein sequence ID" value="GKZ26465.1"/>
    <property type="molecule type" value="Genomic_DNA"/>
</dbReference>
<dbReference type="SMART" id="SM00734">
    <property type="entry name" value="ZnF_Rad18"/>
    <property type="match status" value="1"/>
</dbReference>
<keyword evidence="8" id="KW-0347">Helicase</keyword>
<feature type="domain" description="UBZ4-type" evidence="7">
    <location>
        <begin position="1"/>
        <end position="25"/>
    </location>
</feature>
<name>A0A9W6DST8_9EURO</name>
<dbReference type="InterPro" id="IPR051314">
    <property type="entry name" value="AAA_ATPase_RarA/MGS1/WRNIP1"/>
</dbReference>
<protein>
    <submittedName>
        <fullName evidence="8">Werner helicase interacting protein 1</fullName>
    </submittedName>
</protein>
<evidence type="ECO:0000313" key="9">
    <source>
        <dbReference type="Proteomes" id="UP001143548"/>
    </source>
</evidence>
<gene>
    <name evidence="8" type="ORF">AbraCBS73388_002552</name>
</gene>
<dbReference type="GO" id="GO:0006261">
    <property type="term" value="P:DNA-templated DNA replication"/>
    <property type="evidence" value="ECO:0007669"/>
    <property type="project" value="TreeGrafter"/>
</dbReference>
<keyword evidence="3" id="KW-0863">Zinc-finger</keyword>
<keyword evidence="2" id="KW-0227">DNA damage</keyword>
<dbReference type="GO" id="GO:0003677">
    <property type="term" value="F:DNA binding"/>
    <property type="evidence" value="ECO:0007669"/>
    <property type="project" value="InterPro"/>
</dbReference>
<evidence type="ECO:0000256" key="4">
    <source>
        <dbReference type="ARBA" id="ARBA00022833"/>
    </source>
</evidence>
<keyword evidence="5" id="KW-0234">DNA repair</keyword>
<comment type="caution">
    <text evidence="8">The sequence shown here is derived from an EMBL/GenBank/DDBJ whole genome shotgun (WGS) entry which is preliminary data.</text>
</comment>
<dbReference type="GO" id="GO:0017116">
    <property type="term" value="F:single-stranded DNA helicase activity"/>
    <property type="evidence" value="ECO:0007669"/>
    <property type="project" value="TreeGrafter"/>
</dbReference>
<sequence>MVRCPICQEHVALSDINGHLDSGCQTFIATHLQSPASSTANETDCEQAVLQQEPNAARKKSDTGSPSTELATERLHLRVAPLAEHVRPRCFDDIVGQEALIGPNGTLRRLIEHSESDLVGSPRKRQNHDCKDHRAYDENKILRD</sequence>
<dbReference type="GO" id="GO:0000731">
    <property type="term" value="P:DNA synthesis involved in DNA repair"/>
    <property type="evidence" value="ECO:0007669"/>
    <property type="project" value="TreeGrafter"/>
</dbReference>
<evidence type="ECO:0000256" key="3">
    <source>
        <dbReference type="ARBA" id="ARBA00022771"/>
    </source>
</evidence>
<keyword evidence="8" id="KW-0067">ATP-binding</keyword>
<dbReference type="PANTHER" id="PTHR13779:SF7">
    <property type="entry name" value="ATPASE WRNIP1"/>
    <property type="match status" value="1"/>
</dbReference>
<keyword evidence="8" id="KW-0547">Nucleotide-binding</keyword>
<dbReference type="Proteomes" id="UP001143548">
    <property type="component" value="Unassembled WGS sequence"/>
</dbReference>
<feature type="region of interest" description="Disordered" evidence="6">
    <location>
        <begin position="117"/>
        <end position="144"/>
    </location>
</feature>
<keyword evidence="4" id="KW-0862">Zinc</keyword>
<evidence type="ECO:0000259" key="7">
    <source>
        <dbReference type="SMART" id="SM00734"/>
    </source>
</evidence>
<feature type="compositionally biased region" description="Basic and acidic residues" evidence="6">
    <location>
        <begin position="127"/>
        <end position="144"/>
    </location>
</feature>
<proteinExistence type="predicted"/>
<evidence type="ECO:0000256" key="2">
    <source>
        <dbReference type="ARBA" id="ARBA00022763"/>
    </source>
</evidence>
<dbReference type="GO" id="GO:0008047">
    <property type="term" value="F:enzyme activator activity"/>
    <property type="evidence" value="ECO:0007669"/>
    <property type="project" value="TreeGrafter"/>
</dbReference>
<reference evidence="8" key="1">
    <citation type="submission" date="2022-07" db="EMBL/GenBank/DDBJ databases">
        <title>Taxonomy of Aspergillus series Nigri: significant species reduction supported by multi-species coalescent approaches.</title>
        <authorList>
            <person name="Bian C."/>
            <person name="Kusuya Y."/>
            <person name="Sklenar F."/>
            <person name="D'hooge E."/>
            <person name="Yaguchi T."/>
            <person name="Takahashi H."/>
            <person name="Hubka V."/>
        </authorList>
    </citation>
    <scope>NUCLEOTIDE SEQUENCE</scope>
    <source>
        <strain evidence="8">CBS 733.88</strain>
    </source>
</reference>
<evidence type="ECO:0000256" key="6">
    <source>
        <dbReference type="SAM" id="MobiDB-lite"/>
    </source>
</evidence>
<dbReference type="PANTHER" id="PTHR13779">
    <property type="entry name" value="WERNER HELICASE-INTERACTING PROTEIN 1 FAMILY MEMBER"/>
    <property type="match status" value="1"/>
</dbReference>
<evidence type="ECO:0000256" key="5">
    <source>
        <dbReference type="ARBA" id="ARBA00023204"/>
    </source>
</evidence>
<keyword evidence="1" id="KW-0479">Metal-binding</keyword>
<feature type="region of interest" description="Disordered" evidence="6">
    <location>
        <begin position="52"/>
        <end position="72"/>
    </location>
</feature>
<dbReference type="AlphaFoldDB" id="A0A9W6DST8"/>
<evidence type="ECO:0000256" key="1">
    <source>
        <dbReference type="ARBA" id="ARBA00022723"/>
    </source>
</evidence>